<reference evidence="3" key="1">
    <citation type="journal article" date="2019" name="Int. J. Syst. Evol. Microbiol.">
        <title>The Global Catalogue of Microorganisms (GCM) 10K type strain sequencing project: providing services to taxonomists for standard genome sequencing and annotation.</title>
        <authorList>
            <consortium name="The Broad Institute Genomics Platform"/>
            <consortium name="The Broad Institute Genome Sequencing Center for Infectious Disease"/>
            <person name="Wu L."/>
            <person name="Ma J."/>
        </authorList>
    </citation>
    <scope>NUCLEOTIDE SEQUENCE [LARGE SCALE GENOMIC DNA]</scope>
    <source>
        <strain evidence="3">CGMCC 1.15103</strain>
    </source>
</reference>
<feature type="region of interest" description="Disordered" evidence="1">
    <location>
        <begin position="1"/>
        <end position="21"/>
    </location>
</feature>
<name>A0ABQ1NFD5_9BURK</name>
<keyword evidence="3" id="KW-1185">Reference proteome</keyword>
<evidence type="ECO:0000313" key="2">
    <source>
        <dbReference type="EMBL" id="GGC70403.1"/>
    </source>
</evidence>
<sequence length="63" mass="6673">MPATALAQAQPWASGGHGQPDVGTFNEYNYDALIKPQTDECRRSSVCLLSGAVLQSGDGKVHQ</sequence>
<organism evidence="2 3">
    <name type="scientific">Paraburkholderia caffeinilytica</name>
    <dbReference type="NCBI Taxonomy" id="1761016"/>
    <lineage>
        <taxon>Bacteria</taxon>
        <taxon>Pseudomonadati</taxon>
        <taxon>Pseudomonadota</taxon>
        <taxon>Betaproteobacteria</taxon>
        <taxon>Burkholderiales</taxon>
        <taxon>Burkholderiaceae</taxon>
        <taxon>Paraburkholderia</taxon>
    </lineage>
</organism>
<evidence type="ECO:0000256" key="1">
    <source>
        <dbReference type="SAM" id="MobiDB-lite"/>
    </source>
</evidence>
<accession>A0ABQ1NFD5</accession>
<gene>
    <name evidence="2" type="ORF">GCM10011400_68010</name>
</gene>
<evidence type="ECO:0000313" key="3">
    <source>
        <dbReference type="Proteomes" id="UP000602004"/>
    </source>
</evidence>
<proteinExistence type="predicted"/>
<comment type="caution">
    <text evidence="2">The sequence shown here is derived from an EMBL/GenBank/DDBJ whole genome shotgun (WGS) entry which is preliminary data.</text>
</comment>
<dbReference type="Proteomes" id="UP000602004">
    <property type="component" value="Unassembled WGS sequence"/>
</dbReference>
<dbReference type="EMBL" id="BMHL01000020">
    <property type="protein sequence ID" value="GGC70403.1"/>
    <property type="molecule type" value="Genomic_DNA"/>
</dbReference>
<protein>
    <submittedName>
        <fullName evidence="2">Uncharacterized protein</fullName>
    </submittedName>
</protein>